<gene>
    <name evidence="2" type="ORF">E7Z59_07230</name>
</gene>
<proteinExistence type="predicted"/>
<dbReference type="OrthoDB" id="981524at2"/>
<evidence type="ECO:0000313" key="3">
    <source>
        <dbReference type="Proteomes" id="UP000305939"/>
    </source>
</evidence>
<keyword evidence="1" id="KW-1133">Transmembrane helix</keyword>
<dbReference type="AlphaFoldDB" id="A0A4V3UY29"/>
<organism evidence="2 3">
    <name type="scientific">Robertkochia marina</name>
    <dbReference type="NCBI Taxonomy" id="1227945"/>
    <lineage>
        <taxon>Bacteria</taxon>
        <taxon>Pseudomonadati</taxon>
        <taxon>Bacteroidota</taxon>
        <taxon>Flavobacteriia</taxon>
        <taxon>Flavobacteriales</taxon>
        <taxon>Flavobacteriaceae</taxon>
        <taxon>Robertkochia</taxon>
    </lineage>
</organism>
<accession>A0A4V3UY29</accession>
<reference evidence="2 3" key="1">
    <citation type="submission" date="2019-04" db="EMBL/GenBank/DDBJ databases">
        <title>Draft genome sequence of Robertkochia marina CC-AMO-30D.</title>
        <authorList>
            <person name="Hameed A."/>
            <person name="Lin S.-Y."/>
            <person name="Shahina M."/>
            <person name="Lai W.-A."/>
            <person name="Young C.-C."/>
        </authorList>
    </citation>
    <scope>NUCLEOTIDE SEQUENCE [LARGE SCALE GENOMIC DNA]</scope>
    <source>
        <strain evidence="2 3">CC-AMO-30D</strain>
    </source>
</reference>
<keyword evidence="3" id="KW-1185">Reference proteome</keyword>
<evidence type="ECO:0000313" key="2">
    <source>
        <dbReference type="EMBL" id="THD67446.1"/>
    </source>
</evidence>
<name>A0A4V3UY29_9FLAO</name>
<feature type="transmembrane region" description="Helical" evidence="1">
    <location>
        <begin position="76"/>
        <end position="94"/>
    </location>
</feature>
<protein>
    <submittedName>
        <fullName evidence="2">Uncharacterized protein</fullName>
    </submittedName>
</protein>
<keyword evidence="1" id="KW-0472">Membrane</keyword>
<dbReference type="Proteomes" id="UP000305939">
    <property type="component" value="Unassembled WGS sequence"/>
</dbReference>
<keyword evidence="1" id="KW-0812">Transmembrane</keyword>
<dbReference type="RefSeq" id="WP_136335651.1">
    <property type="nucleotide sequence ID" value="NZ_QXMP01000005.1"/>
</dbReference>
<sequence length="169" mass="19551">MDLNKEHKEDGFRIPENYFEGLEEKLRDRAALQDHIPKQEGFLIPEGYFENFEAELRNKISPGPGKVRHLSYLKRGLGVAATILGLFFLSTIFLNTEGDFSFDQVSTSDIEWLMEQGALEVPEIFLMEQAENMNLNDITMYTEPIKTSTLEEYLLEEMDVYEVLDESQN</sequence>
<evidence type="ECO:0000256" key="1">
    <source>
        <dbReference type="SAM" id="Phobius"/>
    </source>
</evidence>
<comment type="caution">
    <text evidence="2">The sequence shown here is derived from an EMBL/GenBank/DDBJ whole genome shotgun (WGS) entry which is preliminary data.</text>
</comment>
<dbReference type="EMBL" id="SSMC01000002">
    <property type="protein sequence ID" value="THD67446.1"/>
    <property type="molecule type" value="Genomic_DNA"/>
</dbReference>